<sequence>MLKTKGTIKQSKPLFRGYFKHLRQYKAFDEVFNRTGKPKKHYQKVANFFSKMSKDEFLELNNHTKISFMYQGVTFTVYSEKEGIERIFPFDLFPRIITQREWEKIERGLVQRITALNLFLHDIYHDKKILKDRVIPYDLVLESPHYNKEMINLEPPGGVYTHVSGIDIIRHKDGEFYVLEDNLRSPSGVSYVLSNRSTMKKVLPNIFFHYEVSSVSDYPQQLLAMLKSVAPEGVDEPTCVVLTPGIYNSAYYEHTFLAHNMGVELVEGRDMFVDNNFVYMKTIYGPQKVDVIYRRVDDSFLDPLVFKPESLLGVPGIMAAYRAGNVTIVNAPGTGVADDKAIYAYVPQMIRYYLKEEPVLNNVPTYICDIEEDFNYVMDNMEKLVIKPVDESGGYGILIGAMATKEEIETYKNKIRRNRRKYIAQPIMTLSTHPTFIEESGKFEPRHIDLRTFLLYGKDFKYPLKGGLTRVALKKGSLIVNSSQGGGSKDTWVME</sequence>
<dbReference type="Proteomes" id="UP000267841">
    <property type="component" value="Unassembled WGS sequence"/>
</dbReference>
<dbReference type="Gene3D" id="3.30.1490.270">
    <property type="match status" value="1"/>
</dbReference>
<feature type="domain" description="Circularly permuted ATP-grasp type 2" evidence="1">
    <location>
        <begin position="94"/>
        <end position="472"/>
    </location>
</feature>
<protein>
    <submittedName>
        <fullName evidence="2">Putative circularly permuted ATP-grasp superfamily protein</fullName>
    </submittedName>
</protein>
<name>A0A497XQR2_9AQUI</name>
<dbReference type="InterPro" id="IPR016450">
    <property type="entry name" value="UCP005522"/>
</dbReference>
<accession>A0A497XQR2</accession>
<evidence type="ECO:0000313" key="3">
    <source>
        <dbReference type="Proteomes" id="UP000267841"/>
    </source>
</evidence>
<dbReference type="Gene3D" id="3.40.50.11290">
    <property type="match status" value="1"/>
</dbReference>
<dbReference type="PANTHER" id="PTHR34595">
    <property type="entry name" value="BLR5612 PROTEIN"/>
    <property type="match status" value="1"/>
</dbReference>
<dbReference type="PIRSF" id="PIRSF005522">
    <property type="entry name" value="UCP005522"/>
    <property type="match status" value="1"/>
</dbReference>
<proteinExistence type="predicted"/>
<dbReference type="Pfam" id="PF14403">
    <property type="entry name" value="CP_ATPgrasp_2"/>
    <property type="match status" value="1"/>
</dbReference>
<gene>
    <name evidence="2" type="ORF">BCF55_0870</name>
</gene>
<organism evidence="2 3">
    <name type="scientific">Hydrogenivirga caldilitoris</name>
    <dbReference type="NCBI Taxonomy" id="246264"/>
    <lineage>
        <taxon>Bacteria</taxon>
        <taxon>Pseudomonadati</taxon>
        <taxon>Aquificota</taxon>
        <taxon>Aquificia</taxon>
        <taxon>Aquificales</taxon>
        <taxon>Aquificaceae</taxon>
        <taxon>Hydrogenivirga</taxon>
    </lineage>
</organism>
<reference evidence="2 3" key="1">
    <citation type="submission" date="2018-10" db="EMBL/GenBank/DDBJ databases">
        <title>Genomic Encyclopedia of Archaeal and Bacterial Type Strains, Phase II (KMG-II): from individual species to whole genera.</title>
        <authorList>
            <person name="Goeker M."/>
        </authorList>
    </citation>
    <scope>NUCLEOTIDE SEQUENCE [LARGE SCALE GENOMIC DNA]</scope>
    <source>
        <strain evidence="2 3">DSM 16510</strain>
    </source>
</reference>
<dbReference type="SUPFAM" id="SSF56059">
    <property type="entry name" value="Glutathione synthetase ATP-binding domain-like"/>
    <property type="match status" value="1"/>
</dbReference>
<evidence type="ECO:0000259" key="1">
    <source>
        <dbReference type="Pfam" id="PF14403"/>
    </source>
</evidence>
<keyword evidence="3" id="KW-1185">Reference proteome</keyword>
<dbReference type="AlphaFoldDB" id="A0A497XQR2"/>
<dbReference type="EMBL" id="RCCJ01000001">
    <property type="protein sequence ID" value="RLJ70594.1"/>
    <property type="molecule type" value="Genomic_DNA"/>
</dbReference>
<comment type="caution">
    <text evidence="2">The sequence shown here is derived from an EMBL/GenBank/DDBJ whole genome shotgun (WGS) entry which is preliminary data.</text>
</comment>
<dbReference type="PANTHER" id="PTHR34595:SF7">
    <property type="entry name" value="SLL1039 PROTEIN"/>
    <property type="match status" value="1"/>
</dbReference>
<evidence type="ECO:0000313" key="2">
    <source>
        <dbReference type="EMBL" id="RLJ70594.1"/>
    </source>
</evidence>
<dbReference type="InterPro" id="IPR051680">
    <property type="entry name" value="ATP-dep_Glu-Cys_Ligase-2"/>
</dbReference>
<dbReference type="InterPro" id="IPR025841">
    <property type="entry name" value="CP_ATPgrasp_2"/>
</dbReference>